<dbReference type="Gene3D" id="2.60.120.260">
    <property type="entry name" value="Galactose-binding domain-like"/>
    <property type="match status" value="1"/>
</dbReference>
<evidence type="ECO:0000313" key="4">
    <source>
        <dbReference type="EMBL" id="MDI9863466.1"/>
    </source>
</evidence>
<evidence type="ECO:0000259" key="3">
    <source>
        <dbReference type="Pfam" id="PF22666"/>
    </source>
</evidence>
<dbReference type="GO" id="GO:0016787">
    <property type="term" value="F:hydrolase activity"/>
    <property type="evidence" value="ECO:0007669"/>
    <property type="project" value="UniProtKB-KW"/>
</dbReference>
<dbReference type="InterPro" id="IPR008979">
    <property type="entry name" value="Galactose-bd-like_sf"/>
</dbReference>
<dbReference type="PANTHER" id="PTHR36848:SF2">
    <property type="entry name" value="SECRETED PROTEIN"/>
    <property type="match status" value="1"/>
</dbReference>
<dbReference type="RefSeq" id="WP_283368763.1">
    <property type="nucleotide sequence ID" value="NZ_JASHID010000002.1"/>
</dbReference>
<sequence>MRKLIIIYLFLTSSLFAQKSTNKWFPKYQFEASKFLSAPREYGPSTRWWWPGNDVTNDELRREIKVLAENGFAGVEIQPLTMGVNLGSSKDIINRIYSWDTPSFYEHLKAVMEQAQISKLTVDMNGGSGWPLGGQFFDPKESMRTLGIADSMLVAGTVFNGHVPMMKIKKMVSFGAQGNEVKPEWGILQSLVAAKVLKLKGKQAILDNQSIINLTDKVKDHKITWQVPSDGQWRLIASWSIPSGEEPSLIAKRGTNYVIDHLDPKVVNKAYDYLLGERTGLEKFYGNPLRAVFNDSYEFHTNRIISPDFLQVFKQQNGYDIAPYLGSVFKKGYNHPVYLAAPYYGDLSPYMIDSVNQWRLIYDYDRTVNKVFTENFIKTSNNWMRKRGMLHRTQAYGFPIEPIGSAGSADLPETEQLFADGSEGALKLATSGGHLYNKPIISQESFVAINRAEMTTPQKIKVWADKSLACGVNHFIYHGTPYKYNNGEFPKEGWNTWSSPFLPMVDFSSGLNESDPFWNDLKFINQYLTRCQYALRAGKPQHDVLIYFPFVNFSEDQIEVNPEETMIAGYFEGIEPKLGSATPSRKTPIYEWYKKLWKTVNELEAKGITWEFVNDNALQTAKFEQGKWTINGNKYQVLALSHLPYINLKTAQHIKALNKIGARIWAIGEMPTQQPSYLDHTQNDAITKALMSEIETSKYTQNTDANLPTQTITQKVRFTEKTGWSRQINRVMADGSIVKFISNKSKEWQTIRLFIDKSLSNHYWFNAENGKAITAKGNTVSYRLSPYGSIFLVSSPKPMQFTEGEIVTDEGKEITRLDNWNIQIGENNFENSKLFDWRTNEKTKYSSDKGIYTTAFNFDGVEKGKKYFLELGEVYYKASVKINGIEAGERLFAPYKLEVTSLLKQGSNNIEITITTTRRNGFIGEAVKGNKQYLQFRFKEKTIVPSGLVGSARITAL</sequence>
<dbReference type="PANTHER" id="PTHR36848">
    <property type="entry name" value="DNA-BINDING PROTEIN (PUTATIVE SECRETED PROTEIN)-RELATED"/>
    <property type="match status" value="1"/>
</dbReference>
<dbReference type="SUPFAM" id="SSF49785">
    <property type="entry name" value="Galactose-binding domain-like"/>
    <property type="match status" value="1"/>
</dbReference>
<dbReference type="InterPro" id="IPR054593">
    <property type="entry name" value="Beta-mannosidase-like_N2"/>
</dbReference>
<evidence type="ECO:0000313" key="5">
    <source>
        <dbReference type="Proteomes" id="UP001236569"/>
    </source>
</evidence>
<organism evidence="4 5">
    <name type="scientific">Flectobacillus longus</name>
    <dbReference type="NCBI Taxonomy" id="2984207"/>
    <lineage>
        <taxon>Bacteria</taxon>
        <taxon>Pseudomonadati</taxon>
        <taxon>Bacteroidota</taxon>
        <taxon>Cytophagia</taxon>
        <taxon>Cytophagales</taxon>
        <taxon>Flectobacillaceae</taxon>
        <taxon>Flectobacillus</taxon>
    </lineage>
</organism>
<dbReference type="Proteomes" id="UP001236569">
    <property type="component" value="Unassembled WGS sequence"/>
</dbReference>
<keyword evidence="1 4" id="KW-0378">Hydrolase</keyword>
<evidence type="ECO:0000256" key="1">
    <source>
        <dbReference type="ARBA" id="ARBA00022801"/>
    </source>
</evidence>
<proteinExistence type="predicted"/>
<dbReference type="NCBIfam" id="NF045579">
    <property type="entry name" value="rhamnoside_JR"/>
    <property type="match status" value="1"/>
</dbReference>
<dbReference type="EMBL" id="JASHID010000002">
    <property type="protein sequence ID" value="MDI9863466.1"/>
    <property type="molecule type" value="Genomic_DNA"/>
</dbReference>
<feature type="chain" id="PRO_5045408188" evidence="2">
    <location>
        <begin position="20"/>
        <end position="957"/>
    </location>
</feature>
<feature type="signal peptide" evidence="2">
    <location>
        <begin position="1"/>
        <end position="19"/>
    </location>
</feature>
<dbReference type="Pfam" id="PF22666">
    <property type="entry name" value="Glyco_hydro_2_N2"/>
    <property type="match status" value="1"/>
</dbReference>
<accession>A0ABT6YIQ7</accession>
<gene>
    <name evidence="4" type="ORF">QM480_03965</name>
</gene>
<protein>
    <submittedName>
        <fullName evidence="4">Glycosyl hydrolase</fullName>
    </submittedName>
</protein>
<dbReference type="InterPro" id="IPR053161">
    <property type="entry name" value="Ulvan_degrading_GH"/>
</dbReference>
<reference evidence="4 5" key="1">
    <citation type="submission" date="2023-05" db="EMBL/GenBank/DDBJ databases">
        <title>Novel species of genus Flectobacillus isolated from stream in China.</title>
        <authorList>
            <person name="Lu H."/>
        </authorList>
    </citation>
    <scope>NUCLEOTIDE SEQUENCE [LARGE SCALE GENOMIC DNA]</scope>
    <source>
        <strain evidence="4 5">DC10W</strain>
    </source>
</reference>
<comment type="caution">
    <text evidence="4">The sequence shown here is derived from an EMBL/GenBank/DDBJ whole genome shotgun (WGS) entry which is preliminary data.</text>
</comment>
<feature type="domain" description="Beta-mannosidase-like galactose-binding" evidence="3">
    <location>
        <begin position="840"/>
        <end position="919"/>
    </location>
</feature>
<name>A0ABT6YIQ7_9BACT</name>
<keyword evidence="2" id="KW-0732">Signal</keyword>
<evidence type="ECO:0000256" key="2">
    <source>
        <dbReference type="SAM" id="SignalP"/>
    </source>
</evidence>
<dbReference type="Pfam" id="PF17132">
    <property type="entry name" value="Glyco_hydro_106"/>
    <property type="match status" value="2"/>
</dbReference>
<keyword evidence="5" id="KW-1185">Reference proteome</keyword>